<feature type="transmembrane region" description="Helical" evidence="1">
    <location>
        <begin position="60"/>
        <end position="79"/>
    </location>
</feature>
<keyword evidence="1" id="KW-0812">Transmembrane</keyword>
<protein>
    <submittedName>
        <fullName evidence="2">Uncharacterized protein</fullName>
    </submittedName>
</protein>
<gene>
    <name evidence="2" type="ORF">FRZ67_02070</name>
</gene>
<feature type="transmembrane region" description="Helical" evidence="1">
    <location>
        <begin position="85"/>
        <end position="104"/>
    </location>
</feature>
<organism evidence="2 3">
    <name type="scientific">Panacibacter ginsenosidivorans</name>
    <dbReference type="NCBI Taxonomy" id="1813871"/>
    <lineage>
        <taxon>Bacteria</taxon>
        <taxon>Pseudomonadati</taxon>
        <taxon>Bacteroidota</taxon>
        <taxon>Chitinophagia</taxon>
        <taxon>Chitinophagales</taxon>
        <taxon>Chitinophagaceae</taxon>
        <taxon>Panacibacter</taxon>
    </lineage>
</organism>
<accession>A0A5B8V4N5</accession>
<reference evidence="2 3" key="1">
    <citation type="journal article" date="2016" name="Int. J. Syst. Evol. Microbiol.">
        <title>Panacibacter ginsenosidivorans gen. nov., sp. nov., with ginsenoside converting activity isolated from soil of a ginseng field.</title>
        <authorList>
            <person name="Siddiqi M.Z."/>
            <person name="Muhammad Shafi S."/>
            <person name="Choi K.D."/>
            <person name="Im W.T."/>
        </authorList>
    </citation>
    <scope>NUCLEOTIDE SEQUENCE [LARGE SCALE GENOMIC DNA]</scope>
    <source>
        <strain evidence="2 3">Gsoil1550</strain>
    </source>
</reference>
<keyword evidence="1" id="KW-0472">Membrane</keyword>
<evidence type="ECO:0000256" key="1">
    <source>
        <dbReference type="SAM" id="Phobius"/>
    </source>
</evidence>
<keyword evidence="1" id="KW-1133">Transmembrane helix</keyword>
<sequence length="110" mass="12145">MIRIISYIIILLGIVHISFAFPLHMNPETLWFVGAGMAIIFSGLLNLVAIDRGGSKFTKAIAIIVNAFNCTMFCFALRILNEPQVYVGITIFLIAAIAFIIDLVKNKNSL</sequence>
<name>A0A5B8V4N5_9BACT</name>
<proteinExistence type="predicted"/>
<dbReference type="KEGG" id="pgin:FRZ67_02070"/>
<dbReference type="RefSeq" id="WP_147187949.1">
    <property type="nucleotide sequence ID" value="NZ_CP042435.1"/>
</dbReference>
<feature type="transmembrane region" description="Helical" evidence="1">
    <location>
        <begin position="30"/>
        <end position="48"/>
    </location>
</feature>
<dbReference type="AlphaFoldDB" id="A0A5B8V4N5"/>
<keyword evidence="3" id="KW-1185">Reference proteome</keyword>
<dbReference type="EMBL" id="CP042435">
    <property type="protein sequence ID" value="QEC66149.1"/>
    <property type="molecule type" value="Genomic_DNA"/>
</dbReference>
<dbReference type="Proteomes" id="UP000321533">
    <property type="component" value="Chromosome"/>
</dbReference>
<evidence type="ECO:0000313" key="3">
    <source>
        <dbReference type="Proteomes" id="UP000321533"/>
    </source>
</evidence>
<evidence type="ECO:0000313" key="2">
    <source>
        <dbReference type="EMBL" id="QEC66149.1"/>
    </source>
</evidence>